<sequence>MQIFSTKKAPKDWMDDWQQRMNNLQEKVNEFSEKESKIRDEAAKRAQAEVPNLIKKSLSDHVVSLKYNPYDIKPINHPVDLVIYDGMSNGDVENVVFLHSKNKVMRELHKSVHKTIENKEYDWKIARVSTDGELEFED</sequence>
<keyword evidence="1" id="KW-0175">Coiled coil</keyword>
<protein>
    <recommendedName>
        <fullName evidence="2">Holliday junction resolvase-related domain-containing protein</fullName>
    </recommendedName>
</protein>
<reference evidence="3" key="1">
    <citation type="submission" date="2018-05" db="EMBL/GenBank/DDBJ databases">
        <authorList>
            <person name="Lanie J.A."/>
            <person name="Ng W.-L."/>
            <person name="Kazmierczak K.M."/>
            <person name="Andrzejewski T.M."/>
            <person name="Davidsen T.M."/>
            <person name="Wayne K.J."/>
            <person name="Tettelin H."/>
            <person name="Glass J.I."/>
            <person name="Rusch D."/>
            <person name="Podicherti R."/>
            <person name="Tsui H.-C.T."/>
            <person name="Winkler M.E."/>
        </authorList>
    </citation>
    <scope>NUCLEOTIDE SEQUENCE</scope>
</reference>
<evidence type="ECO:0000259" key="2">
    <source>
        <dbReference type="Pfam" id="PF10107"/>
    </source>
</evidence>
<accession>A0A382I8U7</accession>
<gene>
    <name evidence="3" type="ORF">METZ01_LOCUS248914</name>
</gene>
<feature type="domain" description="Holliday junction resolvase-related" evidence="2">
    <location>
        <begin position="22"/>
        <end position="127"/>
    </location>
</feature>
<dbReference type="InterPro" id="IPR019287">
    <property type="entry name" value="Hday_junct_resolvase-rel_dom"/>
</dbReference>
<dbReference type="AlphaFoldDB" id="A0A382I8U7"/>
<dbReference type="Pfam" id="PF10107">
    <property type="entry name" value="Endonuc_Holl"/>
    <property type="match status" value="1"/>
</dbReference>
<evidence type="ECO:0000256" key="1">
    <source>
        <dbReference type="SAM" id="Coils"/>
    </source>
</evidence>
<dbReference type="EMBL" id="UINC01065916">
    <property type="protein sequence ID" value="SVB96060.1"/>
    <property type="molecule type" value="Genomic_DNA"/>
</dbReference>
<evidence type="ECO:0000313" key="3">
    <source>
        <dbReference type="EMBL" id="SVB96060.1"/>
    </source>
</evidence>
<organism evidence="3">
    <name type="scientific">marine metagenome</name>
    <dbReference type="NCBI Taxonomy" id="408172"/>
    <lineage>
        <taxon>unclassified sequences</taxon>
        <taxon>metagenomes</taxon>
        <taxon>ecological metagenomes</taxon>
    </lineage>
</organism>
<proteinExistence type="predicted"/>
<name>A0A382I8U7_9ZZZZ</name>
<feature type="coiled-coil region" evidence="1">
    <location>
        <begin position="14"/>
        <end position="41"/>
    </location>
</feature>